<gene>
    <name evidence="5" type="ORF">UY92_C0023G0001</name>
</gene>
<evidence type="ECO:0000256" key="2">
    <source>
        <dbReference type="ARBA" id="ARBA00022884"/>
    </source>
</evidence>
<dbReference type="InterPro" id="IPR012340">
    <property type="entry name" value="NA-bd_OB-fold"/>
</dbReference>
<keyword evidence="5" id="KW-0436">Ligase</keyword>
<dbReference type="PANTHER" id="PTHR11586">
    <property type="entry name" value="TRNA-AMINOACYLATION COFACTOR ARC1 FAMILY MEMBER"/>
    <property type="match status" value="1"/>
</dbReference>
<evidence type="ECO:0000313" key="5">
    <source>
        <dbReference type="EMBL" id="KKW41327.1"/>
    </source>
</evidence>
<keyword evidence="2 3" id="KW-0694">RNA-binding</keyword>
<dbReference type="GO" id="GO:0016874">
    <property type="term" value="F:ligase activity"/>
    <property type="evidence" value="ECO:0007669"/>
    <property type="project" value="UniProtKB-KW"/>
</dbReference>
<dbReference type="Proteomes" id="UP000033870">
    <property type="component" value="Unassembled WGS sequence"/>
</dbReference>
<dbReference type="PANTHER" id="PTHR11586:SF37">
    <property type="entry name" value="TRNA-BINDING DOMAIN-CONTAINING PROTEIN"/>
    <property type="match status" value="1"/>
</dbReference>
<name>A0A0G2AJC2_9BACT</name>
<evidence type="ECO:0000259" key="4">
    <source>
        <dbReference type="PROSITE" id="PS50886"/>
    </source>
</evidence>
<comment type="caution">
    <text evidence="5">The sequence shown here is derived from an EMBL/GenBank/DDBJ whole genome shotgun (WGS) entry which is preliminary data.</text>
</comment>
<dbReference type="SUPFAM" id="SSF50249">
    <property type="entry name" value="Nucleic acid-binding proteins"/>
    <property type="match status" value="1"/>
</dbReference>
<keyword evidence="1 3" id="KW-0820">tRNA-binding</keyword>
<dbReference type="STRING" id="1619044.UY92_C0023G0001"/>
<dbReference type="InterPro" id="IPR002547">
    <property type="entry name" value="tRNA-bd_dom"/>
</dbReference>
<protein>
    <submittedName>
        <fullName evidence="5">Methionine-tRNA ligase</fullName>
    </submittedName>
</protein>
<reference evidence="5 6" key="1">
    <citation type="journal article" date="2015" name="Nature">
        <title>rRNA introns, odd ribosomes, and small enigmatic genomes across a large radiation of phyla.</title>
        <authorList>
            <person name="Brown C.T."/>
            <person name="Hug L.A."/>
            <person name="Thomas B.C."/>
            <person name="Sharon I."/>
            <person name="Castelle C.J."/>
            <person name="Singh A."/>
            <person name="Wilkins M.J."/>
            <person name="Williams K.H."/>
            <person name="Banfield J.F."/>
        </authorList>
    </citation>
    <scope>NUCLEOTIDE SEQUENCE [LARGE SCALE GENOMIC DNA]</scope>
</reference>
<feature type="domain" description="TRNA-binding" evidence="4">
    <location>
        <begin position="38"/>
        <end position="80"/>
    </location>
</feature>
<feature type="non-terminal residue" evidence="5">
    <location>
        <position position="80"/>
    </location>
</feature>
<sequence length="80" mass="9198">MEKYAKNKIERNVPIVLLNKKDKKEKIETRDGMIPFDEFQKLELVAGTILSVSDHPNANKLYVLEVDLGKEKRQMVAGLK</sequence>
<evidence type="ECO:0000256" key="3">
    <source>
        <dbReference type="PROSITE-ProRule" id="PRU00209"/>
    </source>
</evidence>
<dbReference type="Pfam" id="PF01588">
    <property type="entry name" value="tRNA_bind"/>
    <property type="match status" value="1"/>
</dbReference>
<dbReference type="EMBL" id="LCRX01000023">
    <property type="protein sequence ID" value="KKW41327.1"/>
    <property type="molecule type" value="Genomic_DNA"/>
</dbReference>
<dbReference type="GO" id="GO:0000049">
    <property type="term" value="F:tRNA binding"/>
    <property type="evidence" value="ECO:0007669"/>
    <property type="project" value="UniProtKB-UniRule"/>
</dbReference>
<accession>A0A0G2AJC2</accession>
<dbReference type="InterPro" id="IPR051270">
    <property type="entry name" value="Tyrosine-tRNA_ligase_regulator"/>
</dbReference>
<evidence type="ECO:0000313" key="6">
    <source>
        <dbReference type="Proteomes" id="UP000033870"/>
    </source>
</evidence>
<dbReference type="PROSITE" id="PS50886">
    <property type="entry name" value="TRBD"/>
    <property type="match status" value="1"/>
</dbReference>
<proteinExistence type="predicted"/>
<organism evidence="5 6">
    <name type="scientific">Candidatus Magasanikbacteria bacterium GW2011_GWA2_56_11</name>
    <dbReference type="NCBI Taxonomy" id="1619044"/>
    <lineage>
        <taxon>Bacteria</taxon>
        <taxon>Candidatus Magasanikiibacteriota</taxon>
    </lineage>
</organism>
<evidence type="ECO:0000256" key="1">
    <source>
        <dbReference type="ARBA" id="ARBA00022555"/>
    </source>
</evidence>
<dbReference type="AlphaFoldDB" id="A0A0G2AJC2"/>
<dbReference type="Gene3D" id="2.40.50.140">
    <property type="entry name" value="Nucleic acid-binding proteins"/>
    <property type="match status" value="1"/>
</dbReference>